<evidence type="ECO:0000259" key="3">
    <source>
        <dbReference type="Pfam" id="PF22691"/>
    </source>
</evidence>
<evidence type="ECO:0000313" key="5">
    <source>
        <dbReference type="Proteomes" id="UP001596296"/>
    </source>
</evidence>
<dbReference type="Pfam" id="PF22691">
    <property type="entry name" value="Thiolase_C_1"/>
    <property type="match status" value="1"/>
</dbReference>
<comment type="caution">
    <text evidence="4">The sequence shown here is derived from an EMBL/GenBank/DDBJ whole genome shotgun (WGS) entry which is preliminary data.</text>
</comment>
<dbReference type="AlphaFoldDB" id="A0ABD5UXI2"/>
<accession>A0ABD5UXI2</accession>
<organism evidence="4 5">
    <name type="scientific">Halopenitus salinus</name>
    <dbReference type="NCBI Taxonomy" id="1198295"/>
    <lineage>
        <taxon>Archaea</taxon>
        <taxon>Methanobacteriati</taxon>
        <taxon>Methanobacteriota</taxon>
        <taxon>Stenosarchaea group</taxon>
        <taxon>Halobacteria</taxon>
        <taxon>Halobacteriales</taxon>
        <taxon>Haloferacaceae</taxon>
        <taxon>Halopenitus</taxon>
    </lineage>
</organism>
<dbReference type="CDD" id="cd00829">
    <property type="entry name" value="SCP-x_thiolase"/>
    <property type="match status" value="1"/>
</dbReference>
<dbReference type="EMBL" id="JBHSXL010000006">
    <property type="protein sequence ID" value="MFC6892528.1"/>
    <property type="molecule type" value="Genomic_DNA"/>
</dbReference>
<proteinExistence type="predicted"/>
<evidence type="ECO:0000313" key="4">
    <source>
        <dbReference type="EMBL" id="MFC6892528.1"/>
    </source>
</evidence>
<dbReference type="SUPFAM" id="SSF53901">
    <property type="entry name" value="Thiolase-like"/>
    <property type="match status" value="2"/>
</dbReference>
<dbReference type="RefSeq" id="WP_379742873.1">
    <property type="nucleotide sequence ID" value="NZ_JBHSVN010000001.1"/>
</dbReference>
<name>A0ABD5UXI2_9EURY</name>
<dbReference type="PIRSF" id="PIRSF000429">
    <property type="entry name" value="Ac-CoA_Ac_transf"/>
    <property type="match status" value="1"/>
</dbReference>
<keyword evidence="1" id="KW-0414">Isoprene biosynthesis</keyword>
<gene>
    <name evidence="4" type="ORF">ACFQE9_07885</name>
</gene>
<dbReference type="GO" id="GO:0008299">
    <property type="term" value="P:isoprenoid biosynthetic process"/>
    <property type="evidence" value="ECO:0007669"/>
    <property type="project" value="UniProtKB-KW"/>
</dbReference>
<dbReference type="Pfam" id="PF00108">
    <property type="entry name" value="Thiolase_N"/>
    <property type="match status" value="1"/>
</dbReference>
<dbReference type="InterPro" id="IPR002155">
    <property type="entry name" value="Thiolase"/>
</dbReference>
<dbReference type="InterPro" id="IPR055140">
    <property type="entry name" value="Thiolase_C_2"/>
</dbReference>
<sequence length="394" mass="41106">MTRPYVVAVGRSPVGQFGMAGRDLFSLAIEEAFAGLPSPRELVDALYVGSQSESYEHQIVYGSQFAEWAGLRHVPAQRVEGCAASGGLAFHEAVSDVAAGTHDAVLACGVETMSTGGTPVATDSLVAASERTLGQRSGITAPGVYAMLAQRYLHEHDRSEADLARIAVRNHRNARGNPIAQFDREFSLEDVLESPPVADPIKLLECAPVSDGSAAAIVASESVAERLVGLENAIAVDGFAAVSDALAIAEHDLTRLKGVERAVESVYEQAGIGAGDVDLAEVHDAFSINEALSAEAAGFTPAGRGHEVALDPDERSAECTDVRVNTSGGLKARGHPVGATGIYQIVEAYERIVGADRPDGPDRRIADADRALCLNEGGTADSITTAHLLSGVDA</sequence>
<reference evidence="4 5" key="1">
    <citation type="journal article" date="2019" name="Int. J. Syst. Evol. Microbiol.">
        <title>The Global Catalogue of Microorganisms (GCM) 10K type strain sequencing project: providing services to taxonomists for standard genome sequencing and annotation.</title>
        <authorList>
            <consortium name="The Broad Institute Genomics Platform"/>
            <consortium name="The Broad Institute Genome Sequencing Center for Infectious Disease"/>
            <person name="Wu L."/>
            <person name="Ma J."/>
        </authorList>
    </citation>
    <scope>NUCLEOTIDE SEQUENCE [LARGE SCALE GENOMIC DNA]</scope>
    <source>
        <strain evidence="4 5">SKJ47</strain>
    </source>
</reference>
<dbReference type="InterPro" id="IPR016039">
    <property type="entry name" value="Thiolase-like"/>
</dbReference>
<keyword evidence="5" id="KW-1185">Reference proteome</keyword>
<feature type="domain" description="Thiolase N-terminal" evidence="2">
    <location>
        <begin position="5"/>
        <end position="222"/>
    </location>
</feature>
<dbReference type="PANTHER" id="PTHR42870">
    <property type="entry name" value="ACETYL-COA C-ACETYLTRANSFERASE"/>
    <property type="match status" value="1"/>
</dbReference>
<protein>
    <submittedName>
        <fullName evidence="4">3-ketoacyl-CoA thiolase</fullName>
    </submittedName>
</protein>
<dbReference type="PANTHER" id="PTHR42870:SF6">
    <property type="entry name" value="ACETYL-COA C-ACYLTRANSFERASE"/>
    <property type="match status" value="1"/>
</dbReference>
<dbReference type="Proteomes" id="UP001596296">
    <property type="component" value="Unassembled WGS sequence"/>
</dbReference>
<evidence type="ECO:0000256" key="1">
    <source>
        <dbReference type="ARBA" id="ARBA00023229"/>
    </source>
</evidence>
<dbReference type="InterPro" id="IPR020616">
    <property type="entry name" value="Thiolase_N"/>
</dbReference>
<dbReference type="Gene3D" id="3.40.47.10">
    <property type="match status" value="1"/>
</dbReference>
<evidence type="ECO:0000259" key="2">
    <source>
        <dbReference type="Pfam" id="PF00108"/>
    </source>
</evidence>
<feature type="domain" description="Thiolase C-terminal" evidence="3">
    <location>
        <begin position="248"/>
        <end position="386"/>
    </location>
</feature>